<feature type="signal peptide" evidence="18">
    <location>
        <begin position="1"/>
        <end position="20"/>
    </location>
</feature>
<organism evidence="23">
    <name type="scientific">Acromyrmex echinatior</name>
    <name type="common">Panamanian leafcutter ant</name>
    <name type="synonym">Acromyrmex octospinosus echinatior</name>
    <dbReference type="NCBI Taxonomy" id="103372"/>
    <lineage>
        <taxon>Eukaryota</taxon>
        <taxon>Metazoa</taxon>
        <taxon>Ecdysozoa</taxon>
        <taxon>Arthropoda</taxon>
        <taxon>Hexapoda</taxon>
        <taxon>Insecta</taxon>
        <taxon>Pterygota</taxon>
        <taxon>Neoptera</taxon>
        <taxon>Endopterygota</taxon>
        <taxon>Hymenoptera</taxon>
        <taxon>Apocrita</taxon>
        <taxon>Aculeata</taxon>
        <taxon>Formicoidea</taxon>
        <taxon>Formicidae</taxon>
        <taxon>Myrmicinae</taxon>
        <taxon>Acromyrmex</taxon>
    </lineage>
</organism>
<feature type="domain" description="ERAP1-like C-terminal" evidence="20">
    <location>
        <begin position="558"/>
        <end position="847"/>
    </location>
</feature>
<comment type="similarity">
    <text evidence="2">Belongs to the peptidase M1 family.</text>
</comment>
<evidence type="ECO:0000256" key="13">
    <source>
        <dbReference type="ARBA" id="ARBA00023180"/>
    </source>
</evidence>
<dbReference type="InterPro" id="IPR050344">
    <property type="entry name" value="Peptidase_M1_aminopeptidases"/>
</dbReference>
<dbReference type="Proteomes" id="UP000007755">
    <property type="component" value="Unassembled WGS sequence"/>
</dbReference>
<name>F4W629_ACREC</name>
<evidence type="ECO:0000256" key="15">
    <source>
        <dbReference type="PIRSR" id="PIRSR634016-1"/>
    </source>
</evidence>
<feature type="domain" description="Peptidase M1 membrane alanine aminopeptidase" evidence="19">
    <location>
        <begin position="2145"/>
        <end position="2234"/>
    </location>
</feature>
<evidence type="ECO:0000313" key="23">
    <source>
        <dbReference type="Proteomes" id="UP000007755"/>
    </source>
</evidence>
<evidence type="ECO:0000259" key="20">
    <source>
        <dbReference type="Pfam" id="PF11838"/>
    </source>
</evidence>
<dbReference type="EMBL" id="GL887707">
    <property type="protein sequence ID" value="EGI70164.1"/>
    <property type="molecule type" value="Genomic_DNA"/>
</dbReference>
<feature type="domain" description="Aminopeptidase N-like N-terminal" evidence="21">
    <location>
        <begin position="37"/>
        <end position="223"/>
    </location>
</feature>
<evidence type="ECO:0000256" key="17">
    <source>
        <dbReference type="PIRSR" id="PIRSR634016-4"/>
    </source>
</evidence>
<keyword evidence="7 16" id="KW-0479">Metal-binding</keyword>
<dbReference type="InterPro" id="IPR042097">
    <property type="entry name" value="Aminopeptidase_N-like_N_sf"/>
</dbReference>
<evidence type="ECO:0000256" key="12">
    <source>
        <dbReference type="ARBA" id="ARBA00023136"/>
    </source>
</evidence>
<evidence type="ECO:0000256" key="10">
    <source>
        <dbReference type="ARBA" id="ARBA00022833"/>
    </source>
</evidence>
<keyword evidence="23" id="KW-1185">Reference proteome</keyword>
<keyword evidence="3 22" id="KW-0031">Aminopeptidase</keyword>
<keyword evidence="4" id="KW-1003">Cell membrane</keyword>
<evidence type="ECO:0000256" key="3">
    <source>
        <dbReference type="ARBA" id="ARBA00022438"/>
    </source>
</evidence>
<dbReference type="InterPro" id="IPR034016">
    <property type="entry name" value="M1_APN-typ"/>
</dbReference>
<dbReference type="Gene3D" id="2.60.40.1910">
    <property type="match status" value="3"/>
</dbReference>
<proteinExistence type="inferred from homology"/>
<feature type="binding site" evidence="16">
    <location>
        <position position="328"/>
    </location>
    <ligand>
        <name>Zn(2+)</name>
        <dbReference type="ChEBI" id="CHEBI:29105"/>
        <note>catalytic</note>
    </ligand>
</feature>
<dbReference type="STRING" id="103372.F4W629"/>
<dbReference type="Gene3D" id="2.60.40.1730">
    <property type="entry name" value="tricorn interacting facor f3 domain"/>
    <property type="match status" value="2"/>
</dbReference>
<feature type="domain" description="ERAP1-like C-terminal" evidence="20">
    <location>
        <begin position="1139"/>
        <end position="1411"/>
    </location>
</feature>
<feature type="site" description="Transition state stabilizer" evidence="17">
    <location>
        <position position="413"/>
    </location>
</feature>
<dbReference type="InterPro" id="IPR027268">
    <property type="entry name" value="Peptidase_M4/M1_CTD_sf"/>
</dbReference>
<dbReference type="InParanoid" id="F4W629"/>
<feature type="domain" description="Peptidase M1 membrane alanine aminopeptidase" evidence="19">
    <location>
        <begin position="259"/>
        <end position="480"/>
    </location>
</feature>
<keyword evidence="5" id="KW-0336">GPI-anchor</keyword>
<feature type="active site" description="Proton acceptor" evidence="15">
    <location>
        <position position="329"/>
    </location>
</feature>
<dbReference type="GO" id="GO:0043171">
    <property type="term" value="P:peptide catabolic process"/>
    <property type="evidence" value="ECO:0007669"/>
    <property type="project" value="TreeGrafter"/>
</dbReference>
<dbReference type="GO" id="GO:0006508">
    <property type="term" value="P:proteolysis"/>
    <property type="evidence" value="ECO:0007669"/>
    <property type="project" value="UniProtKB-KW"/>
</dbReference>
<dbReference type="Gene3D" id="3.30.2010.30">
    <property type="match status" value="1"/>
</dbReference>
<keyword evidence="9" id="KW-0378">Hydrolase</keyword>
<dbReference type="InterPro" id="IPR045357">
    <property type="entry name" value="Aminopeptidase_N-like_N"/>
</dbReference>
<evidence type="ECO:0000259" key="19">
    <source>
        <dbReference type="Pfam" id="PF01433"/>
    </source>
</evidence>
<comment type="subcellular location">
    <subcellularLocation>
        <location evidence="1">Cell membrane</location>
        <topology evidence="1">Lipid-anchor</topology>
        <topology evidence="1">GPI-anchor</topology>
    </subcellularLocation>
</comment>
<dbReference type="GO" id="GO:0042277">
    <property type="term" value="F:peptide binding"/>
    <property type="evidence" value="ECO:0007669"/>
    <property type="project" value="TreeGrafter"/>
</dbReference>
<dbReference type="GO" id="GO:0005615">
    <property type="term" value="C:extracellular space"/>
    <property type="evidence" value="ECO:0007669"/>
    <property type="project" value="TreeGrafter"/>
</dbReference>
<dbReference type="FunFam" id="2.60.40.1910:FF:000008">
    <property type="entry name" value="Aminopeptidase"/>
    <property type="match status" value="3"/>
</dbReference>
<dbReference type="CDD" id="cd09601">
    <property type="entry name" value="M1_APN-Q_like"/>
    <property type="match status" value="2"/>
</dbReference>
<dbReference type="GO" id="GO:0008270">
    <property type="term" value="F:zinc ion binding"/>
    <property type="evidence" value="ECO:0007669"/>
    <property type="project" value="InterPro"/>
</dbReference>
<evidence type="ECO:0000256" key="1">
    <source>
        <dbReference type="ARBA" id="ARBA00004609"/>
    </source>
</evidence>
<dbReference type="Pfam" id="PF01433">
    <property type="entry name" value="Peptidase_M1"/>
    <property type="match status" value="2"/>
</dbReference>
<dbReference type="PRINTS" id="PR00756">
    <property type="entry name" value="ALADIPTASE"/>
</dbReference>
<dbReference type="InterPro" id="IPR014782">
    <property type="entry name" value="Peptidase_M1_dom"/>
</dbReference>
<comment type="cofactor">
    <cofactor evidence="16">
        <name>Zn(2+)</name>
        <dbReference type="ChEBI" id="CHEBI:29105"/>
    </cofactor>
    <text evidence="16">Binds 1 zinc ion per subunit.</text>
</comment>
<feature type="domain" description="ERAP1-like C-terminal" evidence="20">
    <location>
        <begin position="1039"/>
        <end position="1129"/>
    </location>
</feature>
<dbReference type="FunFam" id="1.10.390.10:FF:000013">
    <property type="entry name" value="Aminopeptidase N"/>
    <property type="match status" value="1"/>
</dbReference>
<evidence type="ECO:0000256" key="6">
    <source>
        <dbReference type="ARBA" id="ARBA00022670"/>
    </source>
</evidence>
<evidence type="ECO:0000256" key="4">
    <source>
        <dbReference type="ARBA" id="ARBA00022475"/>
    </source>
</evidence>
<dbReference type="GO" id="GO:0070006">
    <property type="term" value="F:metalloaminopeptidase activity"/>
    <property type="evidence" value="ECO:0007669"/>
    <property type="project" value="TreeGrafter"/>
</dbReference>
<reference evidence="22" key="1">
    <citation type="submission" date="2011-02" db="EMBL/GenBank/DDBJ databases">
        <title>The genome of the leaf-cutting ant Acromyrmex echinatior suggests key adaptations to social evolution and fungus farming.</title>
        <authorList>
            <person name="Nygaard S."/>
            <person name="Zhang G."/>
        </authorList>
    </citation>
    <scope>NUCLEOTIDE SEQUENCE</scope>
</reference>
<dbReference type="OrthoDB" id="510539at2759"/>
<evidence type="ECO:0000256" key="7">
    <source>
        <dbReference type="ARBA" id="ARBA00022723"/>
    </source>
</evidence>
<feature type="domain" description="Aminopeptidase N-like N-terminal" evidence="21">
    <location>
        <begin position="1922"/>
        <end position="2111"/>
    </location>
</feature>
<keyword evidence="8 18" id="KW-0732">Signal</keyword>
<keyword evidence="10 16" id="KW-0862">Zinc</keyword>
<dbReference type="SUPFAM" id="SSF63737">
    <property type="entry name" value="Leukotriene A4 hydrolase N-terminal domain"/>
    <property type="match status" value="2"/>
</dbReference>
<keyword evidence="11" id="KW-0482">Metalloprotease</keyword>
<sequence>MRFLKLLLNIGVILTRTVFCIDNNLEIINRLPNNTIPIHYNINLTLYLEEGNFIFHGESNINIKIRYKSSKISLHSRDLEINETATTLINDKDTVYKPMKHNNVTNILTLNFNNVLLPGLYILNMKFSGNLLPVSRQRGFIKFPYIDKGNDTKWLAATHFEPDGARRTFPCWDEPALKATFNISVKHHQKYGVLSNMPIREQFLEQDGMMQTHFDITPIMSTYTVAIVMSDFVRVPNANETINIWCKSSLTSKVKFVHNIAEKVVEFLIQYTNSSQKVPKMDHVLISNFTVSGMENWGLIIYHESKIIYDDSSDPIYRKTEIAMTVAHELTHQWFGNLVTPFWWSYLWLNEGFAAFFETYIINKIFQDWRLMNFLLIRTLQQCFLKDIGSMNSVTLKLGNTFEKKSLFSDEVYKKAPVLLRMLHNTITDEVFRKGLITYLTTHQFSSASPDDLWSAMQSALDESNVPHKDYRIKEVMDTWMNQKRYPFVDVVRNYETGEVTISQTCVRQYSETNQTTKWWIPITFATQSNPDFSNTVPRYWLRPDQHNISFIISPDDWIIINLQQTGYYRVTYDIKNYQKLAHYLNSKEYKNIHVVNRAQIIIDLLAIVFADRINGYLFIHLISYFFQEREYAAWQPLFQIIESIPTILLLPEFYHVKIRLMQLLERLLDYVGYIDNPNDDDITKLTRLDALKWACTLGHEKCKKMTALKLSEHLMDPKTHKISYEEKFMYCTGMMAVNKTTWDKMLELYLKDEKVEKQILESLSCAEDPDIIINYLNIISLNTSLFHDDEHSFVFKNVLEKYACNDKIRDYVLKNLEIIKPRSFTTTAAIELILQNVCSNKQIDKIFENYRRTTELLMIQKIQQCLLQDTGSLNFVTTKLGSTFEDNSLNSFVYKKASVLLRMLQNTITDEVFRKGLIIYLTKHQFSSATPDDLWSAMQSALDESDVPHEDYRIKKVMDTWMNQECYPFVHVERNYETGEVIISQTYARQYKKTTNKIKWWIPITFATQSNPNFSNTVPHYWLRPDHNISFTINSDDWIIVNLQLTGYYRVSYDTKNWQKIAHYLNSNNYTKIHVFNRAQIIIDWFISMLDNRMNSYSFLQLIRYLSKDRDYVAWQSLFEIIEHMPTLLLPEMIHIKYANIHVLNRAQIIADLHAMVIDDRIDGYLYLQLINYLKRDTNGVAWQALLDIIQTMPKPLLLPEMKHVKKSYEQLLHKFLRHIKYTGNSNDDDVTKLTRLNALKCACKLGIKKCKEVTALKLNRHLINPKTYKILRGEKFMYCTGMMAANRTTWNKMFDIYVRRKLKEDTKRLLMGLSCAENPNIIINYLNILAFNTSFFDNDDHAHVFKFILKRHSRNDKILKYILNNFEAIKPKSLSAPAVIKLILNNVYFFREIDKVEKFSQTNFKQHPKILSEIKKLIDNSREYLSTAIRDVKRMFTSTNFTSSSPREKSYIFKLPVMYLLDIENIQRCLLQDIGSLNSVTLKSSFDDILDELPSRYFTEIYNKCKITQFSTATPNDLWSSMQNALDESDIPHENYTIKEVMDTWMNQRRYPLVYVERNYETGEVTISQTCVQQYGENKTTKWWIPITFATQSNPDFSNTVPRYWLRPDQHNISFIINSDDWIIVNLQLSGYYRVNYDIRNWEKISHYLNTNEYENIHVLNRAQIIADLHAMVIDDRIGGYLYLQLISYLKRDTNGVAWQPLLDIIQTMPKPLLLPEMKHVKERYKQLLHKFLQNIKYRRNHNDDDVTKLTRINALKCACNLGNKICKKVTAFKLNRYLMNPETYKIPRREKFMYCTGMMAANLTTWNKMFDIYIRGKLNEDPKRLLMGLSCAENPNIIIKSLSAPAVIKLILDNVYFFKEIDEYLELICFRSQIRQELGIMIFLKLLLKNIGLILTIKTVFCVGNSLENIGRLPNNTMPVHYDISLTSYLEEGNFTFYGKSNVKFKICYASSKISLHSKELEINETATMLINDKDTIYKPMEHIYNNVTDILTLNFKNVLSPGLYILNMKFSGNLLPESMRRGFMKFPYTIDKGNDTKWLAVTHFEPDGARRMFPCWDEPALKATFNISVKHRQKYGVLSNMPIREQFLEQDGMMQTHFDITPIMSTYTVAIVMSDFVRVPNANETINMWCKSSLTSKVKFAHSIAEKVVEFLIQYTNSSQKVPKMDHVLIPSFIIDGMENWGLIIYSESNIIYEESNPIDKEKQARIISHELAHQWFGNLVTPIRFDQLFSRLFEYVGYEEGLNDDHITKLTRSKALQWACLSGHEECKKMTALKLSEYLANNEIHKIPSFMFCTGMMAANRTTWDKMLKLYLKKELKGENYDKTLLWGLSCAEDPDIIINYLNTAKNALLFSKHELFTTSSIINLILENIYSIEQVDKSKQHRILQQHFYNVAVLLQYYAGDTCFFSARFLAELESCHRIGCATKYKRVK</sequence>
<evidence type="ECO:0000256" key="16">
    <source>
        <dbReference type="PIRSR" id="PIRSR634016-3"/>
    </source>
</evidence>
<dbReference type="GO" id="GO:0098552">
    <property type="term" value="C:side of membrane"/>
    <property type="evidence" value="ECO:0007669"/>
    <property type="project" value="UniProtKB-KW"/>
</dbReference>
<accession>F4W629</accession>
<dbReference type="SUPFAM" id="SSF55486">
    <property type="entry name" value="Metalloproteases ('zincins'), catalytic domain"/>
    <property type="match status" value="3"/>
</dbReference>
<feature type="binding site" evidence="16">
    <location>
        <position position="351"/>
    </location>
    <ligand>
        <name>Zn(2+)</name>
        <dbReference type="ChEBI" id="CHEBI:29105"/>
        <note>catalytic</note>
    </ligand>
</feature>
<evidence type="ECO:0000256" key="5">
    <source>
        <dbReference type="ARBA" id="ARBA00022622"/>
    </source>
</evidence>
<keyword evidence="13" id="KW-0325">Glycoprotein</keyword>
<dbReference type="Gene3D" id="1.10.390.10">
    <property type="entry name" value="Neutral Protease Domain 2"/>
    <property type="match status" value="2"/>
</dbReference>
<dbReference type="GO" id="GO:0005886">
    <property type="term" value="C:plasma membrane"/>
    <property type="evidence" value="ECO:0007669"/>
    <property type="project" value="UniProtKB-SubCell"/>
</dbReference>
<dbReference type="Pfam" id="PF17900">
    <property type="entry name" value="Peptidase_M1_N"/>
    <property type="match status" value="2"/>
</dbReference>
<evidence type="ECO:0000256" key="9">
    <source>
        <dbReference type="ARBA" id="ARBA00022801"/>
    </source>
</evidence>
<dbReference type="Pfam" id="PF11838">
    <property type="entry name" value="ERAP1_C"/>
    <property type="match status" value="4"/>
</dbReference>
<evidence type="ECO:0000313" key="22">
    <source>
        <dbReference type="EMBL" id="EGI70164.1"/>
    </source>
</evidence>
<evidence type="ECO:0000256" key="8">
    <source>
        <dbReference type="ARBA" id="ARBA00022729"/>
    </source>
</evidence>
<dbReference type="Gene3D" id="1.25.50.20">
    <property type="match status" value="5"/>
</dbReference>
<evidence type="ECO:0000256" key="18">
    <source>
        <dbReference type="SAM" id="SignalP"/>
    </source>
</evidence>
<evidence type="ECO:0000259" key="21">
    <source>
        <dbReference type="Pfam" id="PF17900"/>
    </source>
</evidence>
<evidence type="ECO:0000256" key="11">
    <source>
        <dbReference type="ARBA" id="ARBA00023049"/>
    </source>
</evidence>
<dbReference type="GO" id="GO:0005737">
    <property type="term" value="C:cytoplasm"/>
    <property type="evidence" value="ECO:0007669"/>
    <property type="project" value="TreeGrafter"/>
</dbReference>
<evidence type="ECO:0000256" key="14">
    <source>
        <dbReference type="ARBA" id="ARBA00023288"/>
    </source>
</evidence>
<keyword evidence="6" id="KW-0645">Protease</keyword>
<keyword evidence="14" id="KW-0449">Lipoprotein</keyword>
<evidence type="ECO:0000256" key="2">
    <source>
        <dbReference type="ARBA" id="ARBA00010136"/>
    </source>
</evidence>
<dbReference type="eggNOG" id="KOG1046">
    <property type="taxonomic scope" value="Eukaryota"/>
</dbReference>
<gene>
    <name evidence="22" type="ORF">G5I_00922</name>
</gene>
<protein>
    <submittedName>
        <fullName evidence="22">Aminopeptidase N</fullName>
    </submittedName>
</protein>
<keyword evidence="12" id="KW-0472">Membrane</keyword>
<dbReference type="InterPro" id="IPR001930">
    <property type="entry name" value="Peptidase_M1"/>
</dbReference>
<dbReference type="PANTHER" id="PTHR11533:SF290">
    <property type="entry name" value="AMINOPEPTIDASE"/>
    <property type="match status" value="1"/>
</dbReference>
<feature type="binding site" evidence="16">
    <location>
        <position position="332"/>
    </location>
    <ligand>
        <name>Zn(2+)</name>
        <dbReference type="ChEBI" id="CHEBI:29105"/>
        <note>catalytic</note>
    </ligand>
</feature>
<feature type="domain" description="ERAP1-like C-terminal" evidence="20">
    <location>
        <begin position="1624"/>
        <end position="1845"/>
    </location>
</feature>
<feature type="chain" id="PRO_5003318355" evidence="18">
    <location>
        <begin position="21"/>
        <end position="2435"/>
    </location>
</feature>
<dbReference type="PANTHER" id="PTHR11533">
    <property type="entry name" value="PROTEASE M1 ZINC METALLOPROTEASE"/>
    <property type="match status" value="1"/>
</dbReference>
<dbReference type="InterPro" id="IPR024571">
    <property type="entry name" value="ERAP1-like_C_dom"/>
</dbReference>